<evidence type="ECO:0000313" key="2">
    <source>
        <dbReference type="EMBL" id="KAK7024197.1"/>
    </source>
</evidence>
<accession>A0AAW0BF52</accession>
<keyword evidence="3" id="KW-1185">Reference proteome</keyword>
<sequence>MEPNTEHAIKKLSDVPETRSGHPYSPYVAGADKELEALLLRAFLIAEDSDNESPLSTPLSTPPPSPSLSPAGMPEEHNEQAPVTPIPSVSALPSPPAPSSGTVTKVTPCTQKKHIKSAAEIAREKGKSKRSRRKARISQPDIMYSRDPNSLVQQSVRSSVIHAAQAVSQMFDVQHQFHPSSSGFLGLEKNLPEKRDYTLHELVDPGGDFRFAKLSHLPESSQPLTNSTGAVMGVVIPGLQNDPSWEDNVQTANNMIERLGASAKFSPPKLTKTQQRALDLGLGGPTTAHPRRGPHKFLAYGASTGNRQKCSMGQEPKMMRQHPKNRPIMEEV</sequence>
<dbReference type="Proteomes" id="UP001383192">
    <property type="component" value="Unassembled WGS sequence"/>
</dbReference>
<gene>
    <name evidence="2" type="ORF">VNI00_016505</name>
</gene>
<organism evidence="2 3">
    <name type="scientific">Paramarasmius palmivorus</name>
    <dbReference type="NCBI Taxonomy" id="297713"/>
    <lineage>
        <taxon>Eukaryota</taxon>
        <taxon>Fungi</taxon>
        <taxon>Dikarya</taxon>
        <taxon>Basidiomycota</taxon>
        <taxon>Agaricomycotina</taxon>
        <taxon>Agaricomycetes</taxon>
        <taxon>Agaricomycetidae</taxon>
        <taxon>Agaricales</taxon>
        <taxon>Marasmiineae</taxon>
        <taxon>Marasmiaceae</taxon>
        <taxon>Paramarasmius</taxon>
    </lineage>
</organism>
<feature type="region of interest" description="Disordered" evidence="1">
    <location>
        <begin position="50"/>
        <end position="114"/>
    </location>
</feature>
<reference evidence="2 3" key="1">
    <citation type="submission" date="2024-01" db="EMBL/GenBank/DDBJ databases">
        <title>A draft genome for a cacao thread blight-causing isolate of Paramarasmius palmivorus.</title>
        <authorList>
            <person name="Baruah I.K."/>
            <person name="Bukari Y."/>
            <person name="Amoako-Attah I."/>
            <person name="Meinhardt L.W."/>
            <person name="Bailey B.A."/>
            <person name="Cohen S.P."/>
        </authorList>
    </citation>
    <scope>NUCLEOTIDE SEQUENCE [LARGE SCALE GENOMIC DNA]</scope>
    <source>
        <strain evidence="2 3">GH-12</strain>
    </source>
</reference>
<feature type="compositionally biased region" description="Basic and acidic residues" evidence="1">
    <location>
        <begin position="1"/>
        <end position="20"/>
    </location>
</feature>
<protein>
    <submittedName>
        <fullName evidence="2">Uncharacterized protein</fullName>
    </submittedName>
</protein>
<proteinExistence type="predicted"/>
<evidence type="ECO:0000313" key="3">
    <source>
        <dbReference type="Proteomes" id="UP001383192"/>
    </source>
</evidence>
<name>A0AAW0BF52_9AGAR</name>
<feature type="region of interest" description="Disordered" evidence="1">
    <location>
        <begin position="306"/>
        <end position="332"/>
    </location>
</feature>
<dbReference type="AlphaFoldDB" id="A0AAW0BF52"/>
<dbReference type="EMBL" id="JAYKXP010000130">
    <property type="protein sequence ID" value="KAK7024197.1"/>
    <property type="molecule type" value="Genomic_DNA"/>
</dbReference>
<feature type="compositionally biased region" description="Polar residues" evidence="1">
    <location>
        <begin position="101"/>
        <end position="110"/>
    </location>
</feature>
<comment type="caution">
    <text evidence="2">The sequence shown here is derived from an EMBL/GenBank/DDBJ whole genome shotgun (WGS) entry which is preliminary data.</text>
</comment>
<evidence type="ECO:0000256" key="1">
    <source>
        <dbReference type="SAM" id="MobiDB-lite"/>
    </source>
</evidence>
<feature type="region of interest" description="Disordered" evidence="1">
    <location>
        <begin position="1"/>
        <end position="27"/>
    </location>
</feature>